<reference evidence="3" key="1">
    <citation type="submission" date="2021-01" db="EMBL/GenBank/DDBJ databases">
        <authorList>
            <person name="Corre E."/>
            <person name="Pelletier E."/>
            <person name="Niang G."/>
            <person name="Scheremetjew M."/>
            <person name="Finn R."/>
            <person name="Kale V."/>
            <person name="Holt S."/>
            <person name="Cochrane G."/>
            <person name="Meng A."/>
            <person name="Brown T."/>
            <person name="Cohen L."/>
        </authorList>
    </citation>
    <scope>NUCLEOTIDE SEQUENCE</scope>
    <source>
        <strain evidence="3">CCMP1243</strain>
    </source>
</reference>
<feature type="transmembrane region" description="Helical" evidence="2">
    <location>
        <begin position="81"/>
        <end position="99"/>
    </location>
</feature>
<name>A0A7S2S6Y7_9STRA</name>
<accession>A0A7S2S6Y7</accession>
<dbReference type="EMBL" id="HBHJ01017782">
    <property type="protein sequence ID" value="CAD9691420.1"/>
    <property type="molecule type" value="Transcribed_RNA"/>
</dbReference>
<evidence type="ECO:0000256" key="1">
    <source>
        <dbReference type="SAM" id="MobiDB-lite"/>
    </source>
</evidence>
<feature type="transmembrane region" description="Helical" evidence="2">
    <location>
        <begin position="111"/>
        <end position="134"/>
    </location>
</feature>
<keyword evidence="2" id="KW-0812">Transmembrane</keyword>
<organism evidence="3">
    <name type="scientific">Rhizochromulina marina</name>
    <dbReference type="NCBI Taxonomy" id="1034831"/>
    <lineage>
        <taxon>Eukaryota</taxon>
        <taxon>Sar</taxon>
        <taxon>Stramenopiles</taxon>
        <taxon>Ochrophyta</taxon>
        <taxon>Dictyochophyceae</taxon>
        <taxon>Rhizochromulinales</taxon>
        <taxon>Rhizochromulina</taxon>
    </lineage>
</organism>
<keyword evidence="2" id="KW-1133">Transmembrane helix</keyword>
<proteinExistence type="predicted"/>
<evidence type="ECO:0000313" key="3">
    <source>
        <dbReference type="EMBL" id="CAD9691420.1"/>
    </source>
</evidence>
<evidence type="ECO:0000256" key="2">
    <source>
        <dbReference type="SAM" id="Phobius"/>
    </source>
</evidence>
<dbReference type="AlphaFoldDB" id="A0A7S2S6Y7"/>
<feature type="transmembrane region" description="Helical" evidence="2">
    <location>
        <begin position="57"/>
        <end position="75"/>
    </location>
</feature>
<keyword evidence="2" id="KW-0472">Membrane</keyword>
<feature type="transmembrane region" description="Helical" evidence="2">
    <location>
        <begin position="140"/>
        <end position="158"/>
    </location>
</feature>
<gene>
    <name evidence="3" type="ORF">RMAR1173_LOCUS11776</name>
</gene>
<sequence length="179" mass="18971">MERCRVLRSQIEAQQSRVVRNPGSVPPKSSSQKDDGEGHSMCAVESVVSLVTWELRVGILACVFLIIQSILPMGYNAVGKAHGAAALLAFLGVLILIAIDCKAAAMCFPTTTTVGTIAGFILWAVAAASIGLWLATFFDVYEHVAALCGFLYFLRWSVDAPRLPPSASAQSAKASSQVG</sequence>
<feature type="region of interest" description="Disordered" evidence="1">
    <location>
        <begin position="18"/>
        <end position="38"/>
    </location>
</feature>
<protein>
    <submittedName>
        <fullName evidence="3">Uncharacterized protein</fullName>
    </submittedName>
</protein>